<comment type="caution">
    <text evidence="2">The sequence shown here is derived from an EMBL/GenBank/DDBJ whole genome shotgun (WGS) entry which is preliminary data.</text>
</comment>
<sequence length="153" mass="16356">MMLSIAACCETSKAARGRNAANGRPRYSSQNSGVDSTRSNITHRTMTVDSSVRTSYPSLVTRTVAGAHSRAAIRLNMRRYAHAAAIGAATAPAANPTLAATACTDAQIAAPARRIKGIPQRTSLIWRRKPRLNARVTSPGLSRYSTVNSTERC</sequence>
<gene>
    <name evidence="2" type="ORF">Raf01_06590</name>
</gene>
<keyword evidence="3" id="KW-1185">Reference proteome</keyword>
<evidence type="ECO:0000313" key="3">
    <source>
        <dbReference type="Proteomes" id="UP000642748"/>
    </source>
</evidence>
<accession>A0A8J3QN09</accession>
<feature type="compositionally biased region" description="Low complexity" evidence="1">
    <location>
        <begin position="17"/>
        <end position="26"/>
    </location>
</feature>
<evidence type="ECO:0000313" key="2">
    <source>
        <dbReference type="EMBL" id="GIH12487.1"/>
    </source>
</evidence>
<feature type="compositionally biased region" description="Polar residues" evidence="1">
    <location>
        <begin position="27"/>
        <end position="43"/>
    </location>
</feature>
<dbReference type="EMBL" id="BONZ01000007">
    <property type="protein sequence ID" value="GIH12487.1"/>
    <property type="molecule type" value="Genomic_DNA"/>
</dbReference>
<dbReference type="AlphaFoldDB" id="A0A8J3QN09"/>
<name>A0A8J3QN09_9ACTN</name>
<evidence type="ECO:0000256" key="1">
    <source>
        <dbReference type="SAM" id="MobiDB-lite"/>
    </source>
</evidence>
<protein>
    <submittedName>
        <fullName evidence="2">Uncharacterized protein</fullName>
    </submittedName>
</protein>
<feature type="region of interest" description="Disordered" evidence="1">
    <location>
        <begin position="15"/>
        <end position="43"/>
    </location>
</feature>
<proteinExistence type="predicted"/>
<organism evidence="2 3">
    <name type="scientific">Rugosimonospora africana</name>
    <dbReference type="NCBI Taxonomy" id="556532"/>
    <lineage>
        <taxon>Bacteria</taxon>
        <taxon>Bacillati</taxon>
        <taxon>Actinomycetota</taxon>
        <taxon>Actinomycetes</taxon>
        <taxon>Micromonosporales</taxon>
        <taxon>Micromonosporaceae</taxon>
        <taxon>Rugosimonospora</taxon>
    </lineage>
</organism>
<reference evidence="2" key="1">
    <citation type="submission" date="2021-01" db="EMBL/GenBank/DDBJ databases">
        <title>Whole genome shotgun sequence of Rugosimonospora africana NBRC 104875.</title>
        <authorList>
            <person name="Komaki H."/>
            <person name="Tamura T."/>
        </authorList>
    </citation>
    <scope>NUCLEOTIDE SEQUENCE</scope>
    <source>
        <strain evidence="2">NBRC 104875</strain>
    </source>
</reference>
<dbReference type="Proteomes" id="UP000642748">
    <property type="component" value="Unassembled WGS sequence"/>
</dbReference>